<organism evidence="1 2">
    <name type="scientific">Pluteus cervinus</name>
    <dbReference type="NCBI Taxonomy" id="181527"/>
    <lineage>
        <taxon>Eukaryota</taxon>
        <taxon>Fungi</taxon>
        <taxon>Dikarya</taxon>
        <taxon>Basidiomycota</taxon>
        <taxon>Agaricomycotina</taxon>
        <taxon>Agaricomycetes</taxon>
        <taxon>Agaricomycetidae</taxon>
        <taxon>Agaricales</taxon>
        <taxon>Pluteineae</taxon>
        <taxon>Pluteaceae</taxon>
        <taxon>Pluteus</taxon>
    </lineage>
</organism>
<dbReference type="EMBL" id="ML208316">
    <property type="protein sequence ID" value="TFK70272.1"/>
    <property type="molecule type" value="Genomic_DNA"/>
</dbReference>
<evidence type="ECO:0000313" key="1">
    <source>
        <dbReference type="EMBL" id="TFK70272.1"/>
    </source>
</evidence>
<dbReference type="Proteomes" id="UP000308600">
    <property type="component" value="Unassembled WGS sequence"/>
</dbReference>
<protein>
    <submittedName>
        <fullName evidence="1">Uncharacterized protein</fullName>
    </submittedName>
</protein>
<proteinExistence type="predicted"/>
<keyword evidence="2" id="KW-1185">Reference proteome</keyword>
<gene>
    <name evidence="1" type="ORF">BDN72DRAFT_958982</name>
</gene>
<evidence type="ECO:0000313" key="2">
    <source>
        <dbReference type="Proteomes" id="UP000308600"/>
    </source>
</evidence>
<accession>A0ACD3AY33</accession>
<name>A0ACD3AY33_9AGAR</name>
<sequence>MPIPSALQLRTAMVALPHDVWVVVAQLLAPTDLRSLMGLNSSMLCLALKASYQSVVFTSDDRRRNKRLCQHMLEPGIAPHVREVTIRPWKVVKEWKKPTGIARVWDKTKAICDPTYRSRTSATKVQKAVHKDIRNVMAALARCKGLRHYTIDWDGSPCQTEFFRAFTGPALAEIAGSLTKLTLKVPITALSRLAQVTNLYHLEELEVIFYVRDVATQDIEYHLEPFVVFVNNLPSLKSLSLTSTCKDVSLNLHRFFRHLGHIHGLRHVHLSIPFDGTHLSPPETFVGFLDSHRDTLKTLSLTTSRCSAYGSAHPETNMWIHKIIDSIGSEFRSLEHITLSLRPLGADLAPFIKLLQIHGETLETIQFTDRILAYQEVEILFNITLLPRTARFFAARAAQLRVDQLSPELLVLLARRLPNLRQLEVTFNTLIPRDLTAYNEPEGETLLRLHDRQEVDLFQFCQALRGHKEEMFSWQLEDLKLEKANSKLNSDLSNILVSMLQECLPSRVVIA</sequence>
<reference evidence="1 2" key="1">
    <citation type="journal article" date="2019" name="Nat. Ecol. Evol.">
        <title>Megaphylogeny resolves global patterns of mushroom evolution.</title>
        <authorList>
            <person name="Varga T."/>
            <person name="Krizsan K."/>
            <person name="Foldi C."/>
            <person name="Dima B."/>
            <person name="Sanchez-Garcia M."/>
            <person name="Sanchez-Ramirez S."/>
            <person name="Szollosi G.J."/>
            <person name="Szarkandi J.G."/>
            <person name="Papp V."/>
            <person name="Albert L."/>
            <person name="Andreopoulos W."/>
            <person name="Angelini C."/>
            <person name="Antonin V."/>
            <person name="Barry K.W."/>
            <person name="Bougher N.L."/>
            <person name="Buchanan P."/>
            <person name="Buyck B."/>
            <person name="Bense V."/>
            <person name="Catcheside P."/>
            <person name="Chovatia M."/>
            <person name="Cooper J."/>
            <person name="Damon W."/>
            <person name="Desjardin D."/>
            <person name="Finy P."/>
            <person name="Geml J."/>
            <person name="Haridas S."/>
            <person name="Hughes K."/>
            <person name="Justo A."/>
            <person name="Karasinski D."/>
            <person name="Kautmanova I."/>
            <person name="Kiss B."/>
            <person name="Kocsube S."/>
            <person name="Kotiranta H."/>
            <person name="LaButti K.M."/>
            <person name="Lechner B.E."/>
            <person name="Liimatainen K."/>
            <person name="Lipzen A."/>
            <person name="Lukacs Z."/>
            <person name="Mihaltcheva S."/>
            <person name="Morgado L.N."/>
            <person name="Niskanen T."/>
            <person name="Noordeloos M.E."/>
            <person name="Ohm R.A."/>
            <person name="Ortiz-Santana B."/>
            <person name="Ovrebo C."/>
            <person name="Racz N."/>
            <person name="Riley R."/>
            <person name="Savchenko A."/>
            <person name="Shiryaev A."/>
            <person name="Soop K."/>
            <person name="Spirin V."/>
            <person name="Szebenyi C."/>
            <person name="Tomsovsky M."/>
            <person name="Tulloss R.E."/>
            <person name="Uehling J."/>
            <person name="Grigoriev I.V."/>
            <person name="Vagvolgyi C."/>
            <person name="Papp T."/>
            <person name="Martin F.M."/>
            <person name="Miettinen O."/>
            <person name="Hibbett D.S."/>
            <person name="Nagy L.G."/>
        </authorList>
    </citation>
    <scope>NUCLEOTIDE SEQUENCE [LARGE SCALE GENOMIC DNA]</scope>
    <source>
        <strain evidence="1 2">NL-1719</strain>
    </source>
</reference>